<accession>A0A1W1Y197</accession>
<dbReference type="CDD" id="cd02137">
    <property type="entry name" value="MhqN-like"/>
    <property type="match status" value="1"/>
</dbReference>
<keyword evidence="5" id="KW-1185">Reference proteome</keyword>
<evidence type="ECO:0000313" key="4">
    <source>
        <dbReference type="EMBL" id="SMC29907.1"/>
    </source>
</evidence>
<feature type="domain" description="Nitroreductase" evidence="3">
    <location>
        <begin position="7"/>
        <end position="182"/>
    </location>
</feature>
<comment type="similarity">
    <text evidence="1">Belongs to the nitroreductase family.</text>
</comment>
<dbReference type="GO" id="GO:0016491">
    <property type="term" value="F:oxidoreductase activity"/>
    <property type="evidence" value="ECO:0007669"/>
    <property type="project" value="UniProtKB-KW"/>
</dbReference>
<proteinExistence type="inferred from homology"/>
<dbReference type="STRING" id="1121001.SAMN02745857_04250"/>
<evidence type="ECO:0000256" key="2">
    <source>
        <dbReference type="ARBA" id="ARBA00023002"/>
    </source>
</evidence>
<dbReference type="SUPFAM" id="SSF55469">
    <property type="entry name" value="FMN-dependent nitroreductase-like"/>
    <property type="match status" value="1"/>
</dbReference>
<organism evidence="4 5">
    <name type="scientific">Andreprevotia lacus DSM 23236</name>
    <dbReference type="NCBI Taxonomy" id="1121001"/>
    <lineage>
        <taxon>Bacteria</taxon>
        <taxon>Pseudomonadati</taxon>
        <taxon>Pseudomonadota</taxon>
        <taxon>Betaproteobacteria</taxon>
        <taxon>Neisseriales</taxon>
        <taxon>Chitinibacteraceae</taxon>
        <taxon>Andreprevotia</taxon>
    </lineage>
</organism>
<evidence type="ECO:0000256" key="1">
    <source>
        <dbReference type="ARBA" id="ARBA00007118"/>
    </source>
</evidence>
<evidence type="ECO:0000313" key="5">
    <source>
        <dbReference type="Proteomes" id="UP000192761"/>
    </source>
</evidence>
<gene>
    <name evidence="4" type="ORF">SAMN02745857_04250</name>
</gene>
<dbReference type="Pfam" id="PF00881">
    <property type="entry name" value="Nitroreductase"/>
    <property type="match status" value="1"/>
</dbReference>
<protein>
    <submittedName>
        <fullName evidence="4">Nitroreductase</fullName>
    </submittedName>
</protein>
<dbReference type="PANTHER" id="PTHR43673:SF12">
    <property type="entry name" value="PROTEIN DRGA"/>
    <property type="match status" value="1"/>
</dbReference>
<reference evidence="4 5" key="1">
    <citation type="submission" date="2017-04" db="EMBL/GenBank/DDBJ databases">
        <authorList>
            <person name="Afonso C.L."/>
            <person name="Miller P.J."/>
            <person name="Scott M.A."/>
            <person name="Spackman E."/>
            <person name="Goraichik I."/>
            <person name="Dimitrov K.M."/>
            <person name="Suarez D.L."/>
            <person name="Swayne D.E."/>
        </authorList>
    </citation>
    <scope>NUCLEOTIDE SEQUENCE [LARGE SCALE GENOMIC DNA]</scope>
    <source>
        <strain evidence="4 5">DSM 23236</strain>
    </source>
</reference>
<evidence type="ECO:0000259" key="3">
    <source>
        <dbReference type="Pfam" id="PF00881"/>
    </source>
</evidence>
<dbReference type="InterPro" id="IPR029479">
    <property type="entry name" value="Nitroreductase"/>
</dbReference>
<name>A0A1W1Y197_9NEIS</name>
<dbReference type="RefSeq" id="WP_084093148.1">
    <property type="nucleotide sequence ID" value="NZ_FWXD01000052.1"/>
</dbReference>
<dbReference type="Proteomes" id="UP000192761">
    <property type="component" value="Unassembled WGS sequence"/>
</dbReference>
<dbReference type="OrthoDB" id="9784375at2"/>
<keyword evidence="2" id="KW-0560">Oxidoreductase</keyword>
<sequence>MTIQQLIAQRRSCNHFDPDRPLDAASLRSLVALATKAPSAYNSQNWRFIALQTPEAKARLLPQAYGQRKVVDASVTFIICGRLAPHRELHHTLQATVDAGLFDEALRQSMVDYATQGYDNNPQGQRDEAIRSASLAAMTLMLAAEGMGLASCPLSGFDAAGVAAEFALDAHDVPVILVTVGHDAGGNWPQKPRKPLDTVLAVL</sequence>
<dbReference type="Gene3D" id="3.40.109.10">
    <property type="entry name" value="NADH Oxidase"/>
    <property type="match status" value="1"/>
</dbReference>
<dbReference type="InterPro" id="IPR000415">
    <property type="entry name" value="Nitroreductase-like"/>
</dbReference>
<dbReference type="AlphaFoldDB" id="A0A1W1Y197"/>
<dbReference type="EMBL" id="FWXD01000052">
    <property type="protein sequence ID" value="SMC29907.1"/>
    <property type="molecule type" value="Genomic_DNA"/>
</dbReference>
<dbReference type="PANTHER" id="PTHR43673">
    <property type="entry name" value="NAD(P)H NITROREDUCTASE YDGI-RELATED"/>
    <property type="match status" value="1"/>
</dbReference>